<name>A0A674GXH4_TAEGU</name>
<protein>
    <recommendedName>
        <fullName evidence="4">RPGRIP1 like</fullName>
    </recommendedName>
</protein>
<reference evidence="2" key="3">
    <citation type="submission" date="2025-09" db="UniProtKB">
        <authorList>
            <consortium name="Ensembl"/>
        </authorList>
    </citation>
    <scope>IDENTIFICATION</scope>
</reference>
<dbReference type="GeneTree" id="ENSGT00520000055620"/>
<dbReference type="Ensembl" id="ENSTGUT00000023120.1">
    <property type="protein sequence ID" value="ENSTGUP00000027106.1"/>
    <property type="gene ID" value="ENSTGUG00000022518.1"/>
</dbReference>
<evidence type="ECO:0000313" key="3">
    <source>
        <dbReference type="Proteomes" id="UP000007754"/>
    </source>
</evidence>
<sequence>MPVSADETVGNLAVRDTVLTPAGIEELQESSSIQNVKARQVISKISREELEDRFLRLRDDHILLKQYANKQEKKIKRTTTKLIRLINDKRKCDQAGSGPKRLGQALELEEMIEDLQEKVRELEKQNESLRHKLISTKQQLQIQGHRPCLYSSVQARVNTGLRKERETAGMPEHTKKGMRFQSLEVRSSDPVLPKYEQSLLEDSRAEIRNLYDFHITFFVIIVLRTYSFLEEKKSVSFKKFSVQKIKWLVLTIITLVTMQNIKENRKSGI</sequence>
<dbReference type="AlphaFoldDB" id="A0A674GXH4"/>
<feature type="coiled-coil region" evidence="1">
    <location>
        <begin position="68"/>
        <end position="139"/>
    </location>
</feature>
<dbReference type="GO" id="GO:1905515">
    <property type="term" value="P:non-motile cilium assembly"/>
    <property type="evidence" value="ECO:0007669"/>
    <property type="project" value="TreeGrafter"/>
</dbReference>
<dbReference type="GO" id="GO:0032391">
    <property type="term" value="C:photoreceptor connecting cilium"/>
    <property type="evidence" value="ECO:0007669"/>
    <property type="project" value="TreeGrafter"/>
</dbReference>
<dbReference type="OMA" id="HITFFVI"/>
<reference evidence="2" key="2">
    <citation type="submission" date="2025-08" db="UniProtKB">
        <authorList>
            <consortium name="Ensembl"/>
        </authorList>
    </citation>
    <scope>IDENTIFICATION</scope>
</reference>
<dbReference type="GO" id="GO:0046548">
    <property type="term" value="P:retinal rod cell development"/>
    <property type="evidence" value="ECO:0007669"/>
    <property type="project" value="TreeGrafter"/>
</dbReference>
<accession>A0A674GXH4</accession>
<evidence type="ECO:0000313" key="2">
    <source>
        <dbReference type="Ensembl" id="ENSTGUP00000027106.1"/>
    </source>
</evidence>
<dbReference type="InParanoid" id="A0A674GXH4"/>
<proteinExistence type="predicted"/>
<dbReference type="GO" id="GO:0031870">
    <property type="term" value="F:thromboxane A2 receptor binding"/>
    <property type="evidence" value="ECO:0007669"/>
    <property type="project" value="TreeGrafter"/>
</dbReference>
<dbReference type="PANTHER" id="PTHR14240:SF4">
    <property type="entry name" value="PROTEIN FANTOM"/>
    <property type="match status" value="1"/>
</dbReference>
<dbReference type="Proteomes" id="UP000007754">
    <property type="component" value="Chromosome 4A"/>
</dbReference>
<organism evidence="2 3">
    <name type="scientific">Taeniopygia guttata</name>
    <name type="common">Zebra finch</name>
    <name type="synonym">Poephila guttata</name>
    <dbReference type="NCBI Taxonomy" id="59729"/>
    <lineage>
        <taxon>Eukaryota</taxon>
        <taxon>Metazoa</taxon>
        <taxon>Chordata</taxon>
        <taxon>Craniata</taxon>
        <taxon>Vertebrata</taxon>
        <taxon>Euteleostomi</taxon>
        <taxon>Archelosauria</taxon>
        <taxon>Archosauria</taxon>
        <taxon>Dinosauria</taxon>
        <taxon>Saurischia</taxon>
        <taxon>Theropoda</taxon>
        <taxon>Coelurosauria</taxon>
        <taxon>Aves</taxon>
        <taxon>Neognathae</taxon>
        <taxon>Neoaves</taxon>
        <taxon>Telluraves</taxon>
        <taxon>Australaves</taxon>
        <taxon>Passeriformes</taxon>
        <taxon>Passeroidea</taxon>
        <taxon>Estrildidae</taxon>
        <taxon>Estrildinae</taxon>
        <taxon>Taeniopygia</taxon>
    </lineage>
</organism>
<keyword evidence="1" id="KW-0175">Coiled coil</keyword>
<evidence type="ECO:0008006" key="4">
    <source>
        <dbReference type="Google" id="ProtNLM"/>
    </source>
</evidence>
<reference evidence="2 3" key="1">
    <citation type="journal article" date="2010" name="Nature">
        <title>The genome of a songbird.</title>
        <authorList>
            <person name="Warren W.C."/>
            <person name="Clayton D.F."/>
            <person name="Ellegren H."/>
            <person name="Arnold A.P."/>
            <person name="Hillier L.W."/>
            <person name="Kunstner A."/>
            <person name="Searle S."/>
            <person name="White S."/>
            <person name="Vilella A.J."/>
            <person name="Fairley S."/>
            <person name="Heger A."/>
            <person name="Kong L."/>
            <person name="Ponting C.P."/>
            <person name="Jarvis E.D."/>
            <person name="Mello C.V."/>
            <person name="Minx P."/>
            <person name="Lovell P."/>
            <person name="Velho T.A."/>
            <person name="Ferris M."/>
            <person name="Balakrishnan C.N."/>
            <person name="Sinha S."/>
            <person name="Blatti C."/>
            <person name="London S.E."/>
            <person name="Li Y."/>
            <person name="Lin Y.C."/>
            <person name="George J."/>
            <person name="Sweedler J."/>
            <person name="Southey B."/>
            <person name="Gunaratne P."/>
            <person name="Watson M."/>
            <person name="Nam K."/>
            <person name="Backstrom N."/>
            <person name="Smeds L."/>
            <person name="Nabholz B."/>
            <person name="Itoh Y."/>
            <person name="Whitney O."/>
            <person name="Pfenning A.R."/>
            <person name="Howard J."/>
            <person name="Volker M."/>
            <person name="Skinner B.M."/>
            <person name="Griffin D.K."/>
            <person name="Ye L."/>
            <person name="McLaren W.M."/>
            <person name="Flicek P."/>
            <person name="Quesada V."/>
            <person name="Velasco G."/>
            <person name="Lopez-Otin C."/>
            <person name="Puente X.S."/>
            <person name="Olender T."/>
            <person name="Lancet D."/>
            <person name="Smit A.F."/>
            <person name="Hubley R."/>
            <person name="Konkel M.K."/>
            <person name="Walker J.A."/>
            <person name="Batzer M.A."/>
            <person name="Gu W."/>
            <person name="Pollock D.D."/>
            <person name="Chen L."/>
            <person name="Cheng Z."/>
            <person name="Eichler E.E."/>
            <person name="Stapley J."/>
            <person name="Slate J."/>
            <person name="Ekblom R."/>
            <person name="Birkhead T."/>
            <person name="Burke T."/>
            <person name="Burt D."/>
            <person name="Scharff C."/>
            <person name="Adam I."/>
            <person name="Richard H."/>
            <person name="Sultan M."/>
            <person name="Soldatov A."/>
            <person name="Lehrach H."/>
            <person name="Edwards S.V."/>
            <person name="Yang S.P."/>
            <person name="Li X."/>
            <person name="Graves T."/>
            <person name="Fulton L."/>
            <person name="Nelson J."/>
            <person name="Chinwalla A."/>
            <person name="Hou S."/>
            <person name="Mardis E.R."/>
            <person name="Wilson R.K."/>
        </authorList>
    </citation>
    <scope>NUCLEOTIDE SEQUENCE [LARGE SCALE GENOMIC DNA]</scope>
</reference>
<dbReference type="InterPro" id="IPR031139">
    <property type="entry name" value="RPGRIP1_fam"/>
</dbReference>
<dbReference type="PANTHER" id="PTHR14240">
    <property type="entry name" value="RETINITIS PIGMENTOSA GTPASE REGULATOR-INTERACTING PROTEIN"/>
    <property type="match status" value="1"/>
</dbReference>
<keyword evidence="3" id="KW-1185">Reference proteome</keyword>
<evidence type="ECO:0000256" key="1">
    <source>
        <dbReference type="SAM" id="Coils"/>
    </source>
</evidence>